<proteinExistence type="inferred from homology"/>
<dbReference type="EMBL" id="UOGF01000048">
    <property type="protein sequence ID" value="VAX29147.1"/>
    <property type="molecule type" value="Genomic_DNA"/>
</dbReference>
<evidence type="ECO:0000313" key="4">
    <source>
        <dbReference type="EMBL" id="VAX29147.1"/>
    </source>
</evidence>
<dbReference type="InterPro" id="IPR050565">
    <property type="entry name" value="LYPA1-2/EST-like"/>
</dbReference>
<dbReference type="GO" id="GO:0016787">
    <property type="term" value="F:hydrolase activity"/>
    <property type="evidence" value="ECO:0007669"/>
    <property type="project" value="UniProtKB-KW"/>
</dbReference>
<dbReference type="PANTHER" id="PTHR10655:SF17">
    <property type="entry name" value="LYSOPHOSPHOLIPASE-LIKE PROTEIN 1"/>
    <property type="match status" value="1"/>
</dbReference>
<reference evidence="4" key="1">
    <citation type="submission" date="2018-06" db="EMBL/GenBank/DDBJ databases">
        <authorList>
            <person name="Zhirakovskaya E."/>
        </authorList>
    </citation>
    <scope>NUCLEOTIDE SEQUENCE</scope>
</reference>
<protein>
    <recommendedName>
        <fullName evidence="3">Phospholipase/carboxylesterase/thioesterase domain-containing protein</fullName>
    </recommendedName>
</protein>
<dbReference type="Gene3D" id="3.40.50.1820">
    <property type="entry name" value="alpha/beta hydrolase"/>
    <property type="match status" value="1"/>
</dbReference>
<evidence type="ECO:0000256" key="2">
    <source>
        <dbReference type="ARBA" id="ARBA00022801"/>
    </source>
</evidence>
<feature type="domain" description="Phospholipase/carboxylesterase/thioesterase" evidence="3">
    <location>
        <begin position="11"/>
        <end position="210"/>
    </location>
</feature>
<dbReference type="InterPro" id="IPR003140">
    <property type="entry name" value="PLipase/COase/thioEstase"/>
</dbReference>
<comment type="similarity">
    <text evidence="1">Belongs to the AB hydrolase superfamily. AB hydrolase 2 family.</text>
</comment>
<gene>
    <name evidence="4" type="ORF">MNBD_NITROSPIRAE01-1248</name>
</gene>
<evidence type="ECO:0000256" key="1">
    <source>
        <dbReference type="ARBA" id="ARBA00006499"/>
    </source>
</evidence>
<keyword evidence="2" id="KW-0378">Hydrolase</keyword>
<name>A0A3B1DKH7_9ZZZZ</name>
<dbReference type="InterPro" id="IPR029058">
    <property type="entry name" value="AB_hydrolase_fold"/>
</dbReference>
<accession>A0A3B1DKH7</accession>
<dbReference type="SUPFAM" id="SSF53474">
    <property type="entry name" value="alpha/beta-Hydrolases"/>
    <property type="match status" value="1"/>
</dbReference>
<dbReference type="AlphaFoldDB" id="A0A3B1DKH7"/>
<dbReference type="PANTHER" id="PTHR10655">
    <property type="entry name" value="LYSOPHOSPHOLIPASE-RELATED"/>
    <property type="match status" value="1"/>
</dbReference>
<organism evidence="4">
    <name type="scientific">hydrothermal vent metagenome</name>
    <dbReference type="NCBI Taxonomy" id="652676"/>
    <lineage>
        <taxon>unclassified sequences</taxon>
        <taxon>metagenomes</taxon>
        <taxon>ecological metagenomes</taxon>
    </lineage>
</organism>
<sequence length="214" mass="23530">MTMNKLNWKEISPTDSEKGCVITLHGRGTSGEDLMPLANDIDLPNLRWIFPDAPFPFPDLLGGLMWYGSRTGNSNGILSSRKLLFDLLDHLIDEEGVPPEDIALLGFSQGAVMALDVALRYSKRVGALIAMSGFLATPEKLNKEKSLESLSVPILLAHGVEDEVVSVDGSREALKTLMDEGYTVALQEYDMGHQIVPEEIVHIREHLQSHLGLP</sequence>
<evidence type="ECO:0000259" key="3">
    <source>
        <dbReference type="Pfam" id="PF02230"/>
    </source>
</evidence>
<dbReference type="Pfam" id="PF02230">
    <property type="entry name" value="Abhydrolase_2"/>
    <property type="match status" value="1"/>
</dbReference>